<dbReference type="RefSeq" id="WP_012870586.1">
    <property type="nucleotide sequence ID" value="NC_013523.1"/>
</dbReference>
<sequence>MAVRDHPTPEELLRRTYYSPEELAELLEMSPYFIREEARQRRLKAVTVDHNVLYIRRDDVLDWLHRISR</sequence>
<dbReference type="KEGG" id="sti:Sthe_0098"/>
<reference evidence="3" key="1">
    <citation type="submission" date="2009-11" db="EMBL/GenBank/DDBJ databases">
        <title>The complete chromosome 1 of Sphaerobacter thermophilus DSM 20745.</title>
        <authorList>
            <person name="Lucas S."/>
            <person name="Copeland A."/>
            <person name="Lapidus A."/>
            <person name="Glavina del Rio T."/>
            <person name="Dalin E."/>
            <person name="Tice H."/>
            <person name="Bruce D."/>
            <person name="Goodwin L."/>
            <person name="Pitluck S."/>
            <person name="Kyrpides N."/>
            <person name="Mavromatis K."/>
            <person name="Ivanova N."/>
            <person name="Mikhailova N."/>
            <person name="LaButti K.M."/>
            <person name="Clum A."/>
            <person name="Sun H.I."/>
            <person name="Brettin T."/>
            <person name="Detter J.C."/>
            <person name="Han C."/>
            <person name="Larimer F."/>
            <person name="Land M."/>
            <person name="Hauser L."/>
            <person name="Markowitz V."/>
            <person name="Cheng J.F."/>
            <person name="Hugenholtz P."/>
            <person name="Woyke T."/>
            <person name="Wu D."/>
            <person name="Steenblock K."/>
            <person name="Schneider S."/>
            <person name="Pukall R."/>
            <person name="Goeker M."/>
            <person name="Klenk H.P."/>
            <person name="Eisen J.A."/>
        </authorList>
    </citation>
    <scope>NUCLEOTIDE SEQUENCE [LARGE SCALE GENOMIC DNA]</scope>
    <source>
        <strain evidence="3">ATCC 49802 / DSM 20745 / S 6022</strain>
    </source>
</reference>
<evidence type="ECO:0000259" key="1">
    <source>
        <dbReference type="Pfam" id="PF12728"/>
    </source>
</evidence>
<gene>
    <name evidence="2" type="ordered locus">Sthe_0098</name>
</gene>
<feature type="domain" description="Helix-turn-helix" evidence="1">
    <location>
        <begin position="17"/>
        <end position="66"/>
    </location>
</feature>
<evidence type="ECO:0000313" key="3">
    <source>
        <dbReference type="Proteomes" id="UP000002027"/>
    </source>
</evidence>
<dbReference type="InterPro" id="IPR041657">
    <property type="entry name" value="HTH_17"/>
</dbReference>
<dbReference type="InParanoid" id="D1C5M1"/>
<proteinExistence type="predicted"/>
<dbReference type="Pfam" id="PF12728">
    <property type="entry name" value="HTH_17"/>
    <property type="match status" value="1"/>
</dbReference>
<name>D1C5M1_SPHTD</name>
<keyword evidence="3" id="KW-1185">Reference proteome</keyword>
<reference evidence="2 3" key="2">
    <citation type="journal article" date="2010" name="Stand. Genomic Sci.">
        <title>Complete genome sequence of Desulfohalobium retbaense type strain (HR(100)).</title>
        <authorList>
            <person name="Spring S."/>
            <person name="Nolan M."/>
            <person name="Lapidus A."/>
            <person name="Glavina Del Rio T."/>
            <person name="Copeland A."/>
            <person name="Tice H."/>
            <person name="Cheng J.F."/>
            <person name="Lucas S."/>
            <person name="Land M."/>
            <person name="Chen F."/>
            <person name="Bruce D."/>
            <person name="Goodwin L."/>
            <person name="Pitluck S."/>
            <person name="Ivanova N."/>
            <person name="Mavromatis K."/>
            <person name="Mikhailova N."/>
            <person name="Pati A."/>
            <person name="Chen A."/>
            <person name="Palaniappan K."/>
            <person name="Hauser L."/>
            <person name="Chang Y.J."/>
            <person name="Jeffries C.D."/>
            <person name="Munk C."/>
            <person name="Kiss H."/>
            <person name="Chain P."/>
            <person name="Han C."/>
            <person name="Brettin T."/>
            <person name="Detter J.C."/>
            <person name="Schuler E."/>
            <person name="Goker M."/>
            <person name="Rohde M."/>
            <person name="Bristow J."/>
            <person name="Eisen J.A."/>
            <person name="Markowitz V."/>
            <person name="Hugenholtz P."/>
            <person name="Kyrpides N.C."/>
            <person name="Klenk H.P."/>
        </authorList>
    </citation>
    <scope>NUCLEOTIDE SEQUENCE [LARGE SCALE GENOMIC DNA]</scope>
    <source>
        <strain evidence="3">ATCC 49802 / DSM 20745 / S 6022</strain>
    </source>
</reference>
<dbReference type="Proteomes" id="UP000002027">
    <property type="component" value="Chromosome 1"/>
</dbReference>
<dbReference type="HOGENOM" id="CLU_2773809_0_0_0"/>
<organism evidence="2 3">
    <name type="scientific">Sphaerobacter thermophilus (strain ATCC 49802 / DSM 20745 / KCCM 41009 / NCIMB 13125 / S 6022)</name>
    <dbReference type="NCBI Taxonomy" id="479434"/>
    <lineage>
        <taxon>Bacteria</taxon>
        <taxon>Pseudomonadati</taxon>
        <taxon>Thermomicrobiota</taxon>
        <taxon>Thermomicrobia</taxon>
        <taxon>Sphaerobacterales</taxon>
        <taxon>Sphaerobacterineae</taxon>
        <taxon>Sphaerobacteraceae</taxon>
        <taxon>Sphaerobacter</taxon>
    </lineage>
</organism>
<dbReference type="EMBL" id="CP001823">
    <property type="protein sequence ID" value="ACZ37537.1"/>
    <property type="molecule type" value="Genomic_DNA"/>
</dbReference>
<accession>D1C5M1</accession>
<dbReference type="AlphaFoldDB" id="D1C5M1"/>
<protein>
    <recommendedName>
        <fullName evidence="1">Helix-turn-helix domain-containing protein</fullName>
    </recommendedName>
</protein>
<evidence type="ECO:0000313" key="2">
    <source>
        <dbReference type="EMBL" id="ACZ37537.1"/>
    </source>
</evidence>
<dbReference type="STRING" id="479434.Sthe_0098"/>